<feature type="compositionally biased region" description="Acidic residues" evidence="1">
    <location>
        <begin position="37"/>
        <end position="46"/>
    </location>
</feature>
<sequence length="164" mass="17111">MSVFVSVSVEGWRGESGWIEGCGCGGCKGEGSRGRDEDEEGGEDEAVGIWEDNKGKVKGAGILWEWEGLCTGGGMRTGAGGGGGRVDLIAVAMGVGGGGTCMVGSFGIGIRRGEDLFDLLLLREMDWFILCRCIMSLAMHTGGPEGRNGFLVATKASLWSARRA</sequence>
<accession>A0A067NPU5</accession>
<dbReference type="EMBL" id="KL198007">
    <property type="protein sequence ID" value="KDQ29025.1"/>
    <property type="molecule type" value="Genomic_DNA"/>
</dbReference>
<dbReference type="HOGENOM" id="CLU_1619718_0_0_1"/>
<feature type="region of interest" description="Disordered" evidence="1">
    <location>
        <begin position="30"/>
        <end position="49"/>
    </location>
</feature>
<dbReference type="InParanoid" id="A0A067NPU5"/>
<name>A0A067NPU5_PLEO1</name>
<protein>
    <submittedName>
        <fullName evidence="2">Uncharacterized protein</fullName>
    </submittedName>
</protein>
<reference evidence="3" key="1">
    <citation type="journal article" date="2014" name="Proc. Natl. Acad. Sci. U.S.A.">
        <title>Extensive sampling of basidiomycete genomes demonstrates inadequacy of the white-rot/brown-rot paradigm for wood decay fungi.</title>
        <authorList>
            <person name="Riley R."/>
            <person name="Salamov A.A."/>
            <person name="Brown D.W."/>
            <person name="Nagy L.G."/>
            <person name="Floudas D."/>
            <person name="Held B.W."/>
            <person name="Levasseur A."/>
            <person name="Lombard V."/>
            <person name="Morin E."/>
            <person name="Otillar R."/>
            <person name="Lindquist E.A."/>
            <person name="Sun H."/>
            <person name="LaButti K.M."/>
            <person name="Schmutz J."/>
            <person name="Jabbour D."/>
            <person name="Luo H."/>
            <person name="Baker S.E."/>
            <person name="Pisabarro A.G."/>
            <person name="Walton J.D."/>
            <person name="Blanchette R.A."/>
            <person name="Henrissat B."/>
            <person name="Martin F."/>
            <person name="Cullen D."/>
            <person name="Hibbett D.S."/>
            <person name="Grigoriev I.V."/>
        </authorList>
    </citation>
    <scope>NUCLEOTIDE SEQUENCE [LARGE SCALE GENOMIC DNA]</scope>
    <source>
        <strain evidence="3">PC15</strain>
    </source>
</reference>
<evidence type="ECO:0000256" key="1">
    <source>
        <dbReference type="SAM" id="MobiDB-lite"/>
    </source>
</evidence>
<evidence type="ECO:0000313" key="3">
    <source>
        <dbReference type="Proteomes" id="UP000027073"/>
    </source>
</evidence>
<dbReference type="Proteomes" id="UP000027073">
    <property type="component" value="Unassembled WGS sequence"/>
</dbReference>
<gene>
    <name evidence="2" type="ORF">PLEOSDRAFT_1070753</name>
</gene>
<proteinExistence type="predicted"/>
<organism evidence="2 3">
    <name type="scientific">Pleurotus ostreatus (strain PC15)</name>
    <name type="common">Oyster mushroom</name>
    <dbReference type="NCBI Taxonomy" id="1137138"/>
    <lineage>
        <taxon>Eukaryota</taxon>
        <taxon>Fungi</taxon>
        <taxon>Dikarya</taxon>
        <taxon>Basidiomycota</taxon>
        <taxon>Agaricomycotina</taxon>
        <taxon>Agaricomycetes</taxon>
        <taxon>Agaricomycetidae</taxon>
        <taxon>Agaricales</taxon>
        <taxon>Pleurotineae</taxon>
        <taxon>Pleurotaceae</taxon>
        <taxon>Pleurotus</taxon>
    </lineage>
</organism>
<evidence type="ECO:0000313" key="2">
    <source>
        <dbReference type="EMBL" id="KDQ29025.1"/>
    </source>
</evidence>
<dbReference type="VEuPathDB" id="FungiDB:PLEOSDRAFT_1070753"/>
<dbReference type="AlphaFoldDB" id="A0A067NPU5"/>